<evidence type="ECO:0000313" key="2">
    <source>
        <dbReference type="Proteomes" id="UP000460298"/>
    </source>
</evidence>
<dbReference type="Gene3D" id="1.25.40.10">
    <property type="entry name" value="Tetratricopeptide repeat domain"/>
    <property type="match status" value="1"/>
</dbReference>
<dbReference type="Proteomes" id="UP000460298">
    <property type="component" value="Unassembled WGS sequence"/>
</dbReference>
<reference evidence="1 2" key="1">
    <citation type="submission" date="2019-10" db="EMBL/GenBank/DDBJ databases">
        <title>Extracellular Electron Transfer in a Candidatus Methanoperedens spp. Enrichment Culture.</title>
        <authorList>
            <person name="Berger S."/>
            <person name="Rangel Shaw D."/>
            <person name="Berben T."/>
            <person name="In 'T Zandt M."/>
            <person name="Frank J."/>
            <person name="Reimann J."/>
            <person name="Jetten M.S.M."/>
            <person name="Welte C.U."/>
        </authorList>
    </citation>
    <scope>NUCLEOTIDE SEQUENCE [LARGE SCALE GENOMIC DNA]</scope>
    <source>
        <strain evidence="1">SB12</strain>
    </source>
</reference>
<organism evidence="1 2">
    <name type="scientific">Leptonema illini</name>
    <dbReference type="NCBI Taxonomy" id="183"/>
    <lineage>
        <taxon>Bacteria</taxon>
        <taxon>Pseudomonadati</taxon>
        <taxon>Spirochaetota</taxon>
        <taxon>Spirochaetia</taxon>
        <taxon>Leptospirales</taxon>
        <taxon>Leptospiraceae</taxon>
        <taxon>Leptonema</taxon>
    </lineage>
</organism>
<comment type="caution">
    <text evidence="1">The sequence shown here is derived from an EMBL/GenBank/DDBJ whole genome shotgun (WGS) entry which is preliminary data.</text>
</comment>
<dbReference type="AlphaFoldDB" id="A0A833GYC4"/>
<protein>
    <recommendedName>
        <fullName evidence="3">Tetratricopeptide repeat protein</fullName>
    </recommendedName>
</protein>
<dbReference type="EMBL" id="WBUI01000024">
    <property type="protein sequence ID" value="KAB2929962.1"/>
    <property type="molecule type" value="Genomic_DNA"/>
</dbReference>
<dbReference type="InterPro" id="IPR011990">
    <property type="entry name" value="TPR-like_helical_dom_sf"/>
</dbReference>
<sequence length="434" mass="48825">MPRTGLTAEEIKGRAVEVTAFLMREVGFEKRLSDVARRLVIAILITVPTALTAGPDGSFERIDDLMRRGQCASALSQITGLDPELKDPAMVRRLLDLSLNCSVTLPEAGDRFGFVDRKEGEAASAHLPQGVVSFAWPVHATLERLDASIASDAVFTGLAADYYSLVCASKESWPDLNRSMACAKADRLYTRLLREEAKPQSCVRYLSFLKSATPEYSRREEPQLRQCLKEWPADADLLLYDALYQYRLRHPKEAISQAMRSAEKNKDRKRAAQALSFAASVAFETEDYARSAELYRKAVTYDATNPRYLEGQITALLFADNTARAAKELQEAMKRHREIPPVAIDLIRRAYADLDRHNAFVSAVTPLAEDAKLDLLKRVLLYRSISLAQIELGKRVEARLALEKGIHLTEKLNDDRRESLLVELRRILRTIESK</sequence>
<proteinExistence type="predicted"/>
<dbReference type="SUPFAM" id="SSF48452">
    <property type="entry name" value="TPR-like"/>
    <property type="match status" value="1"/>
</dbReference>
<evidence type="ECO:0000313" key="1">
    <source>
        <dbReference type="EMBL" id="KAB2929962.1"/>
    </source>
</evidence>
<gene>
    <name evidence="1" type="ORF">F9K24_18185</name>
</gene>
<accession>A0A833GYC4</accession>
<evidence type="ECO:0008006" key="3">
    <source>
        <dbReference type="Google" id="ProtNLM"/>
    </source>
</evidence>
<name>A0A833GYC4_9LEPT</name>